<gene>
    <name evidence="2" type="ORF">ONZ51_g11947</name>
</gene>
<evidence type="ECO:0000313" key="2">
    <source>
        <dbReference type="EMBL" id="KAJ8456737.1"/>
    </source>
</evidence>
<evidence type="ECO:0000313" key="3">
    <source>
        <dbReference type="Proteomes" id="UP001215151"/>
    </source>
</evidence>
<dbReference type="AlphaFoldDB" id="A0AAD7TGL2"/>
<comment type="caution">
    <text evidence="2">The sequence shown here is derived from an EMBL/GenBank/DDBJ whole genome shotgun (WGS) entry which is preliminary data.</text>
</comment>
<sequence>MPVLDDRVRDVFGLLPSSPYPHALAPLPTECPDNDADLTPLAPSQTGPVLDTDGPPFIDTVTSSAGRESRSLLVACSIKAISVVVSRGRWITTSSARTLTTSKEARARRHREALAQGAGEVRQSGSVRCGMAMTATTTGTGGMIATEEGTAMDGAETATGSATQDKKTTDEEAQQACEPYAPAMNEGDRQAIRSRELGMQKSRCKMRKMNDRKFASTWNEQDDAYQCRDSHGPGQRASGGRRHTG</sequence>
<accession>A0AAD7TGL2</accession>
<feature type="region of interest" description="Disordered" evidence="1">
    <location>
        <begin position="203"/>
        <end position="245"/>
    </location>
</feature>
<organism evidence="2 3">
    <name type="scientific">Trametes cubensis</name>
    <dbReference type="NCBI Taxonomy" id="1111947"/>
    <lineage>
        <taxon>Eukaryota</taxon>
        <taxon>Fungi</taxon>
        <taxon>Dikarya</taxon>
        <taxon>Basidiomycota</taxon>
        <taxon>Agaricomycotina</taxon>
        <taxon>Agaricomycetes</taxon>
        <taxon>Polyporales</taxon>
        <taxon>Polyporaceae</taxon>
        <taxon>Trametes</taxon>
    </lineage>
</organism>
<keyword evidence="3" id="KW-1185">Reference proteome</keyword>
<proteinExistence type="predicted"/>
<evidence type="ECO:0000256" key="1">
    <source>
        <dbReference type="SAM" id="MobiDB-lite"/>
    </source>
</evidence>
<dbReference type="Proteomes" id="UP001215151">
    <property type="component" value="Unassembled WGS sequence"/>
</dbReference>
<reference evidence="2" key="1">
    <citation type="submission" date="2022-11" db="EMBL/GenBank/DDBJ databases">
        <title>Genome Sequence of Cubamyces cubensis.</title>
        <authorList>
            <person name="Buettner E."/>
        </authorList>
    </citation>
    <scope>NUCLEOTIDE SEQUENCE</scope>
    <source>
        <strain evidence="2">MPL-01</strain>
    </source>
</reference>
<name>A0AAD7TGL2_9APHY</name>
<protein>
    <submittedName>
        <fullName evidence="2">Uncharacterized protein</fullName>
    </submittedName>
</protein>
<dbReference type="EMBL" id="JAPEVG010000639">
    <property type="protein sequence ID" value="KAJ8456737.1"/>
    <property type="molecule type" value="Genomic_DNA"/>
</dbReference>